<dbReference type="EC" id="2.7.10.1" evidence="2"/>
<evidence type="ECO:0000256" key="15">
    <source>
        <dbReference type="ARBA" id="ARBA00023180"/>
    </source>
</evidence>
<keyword evidence="8" id="KW-0418">Kinase</keyword>
<dbReference type="VEuPathDB" id="TrichDB:TVAG_512780"/>
<feature type="domain" description="ALK/LTK-like glycine-rich" evidence="16">
    <location>
        <begin position="1"/>
        <end position="192"/>
    </location>
</feature>
<evidence type="ECO:0000313" key="18">
    <source>
        <dbReference type="Proteomes" id="UP000001542"/>
    </source>
</evidence>
<keyword evidence="9" id="KW-0067">ATP-binding</keyword>
<evidence type="ECO:0000256" key="4">
    <source>
        <dbReference type="ARBA" id="ARBA00022679"/>
    </source>
</evidence>
<dbReference type="GO" id="GO:0005886">
    <property type="term" value="C:plasma membrane"/>
    <property type="evidence" value="ECO:0007669"/>
    <property type="project" value="UniProtKB-SubCell"/>
</dbReference>
<organism evidence="17 18">
    <name type="scientific">Trichomonas vaginalis (strain ATCC PRA-98 / G3)</name>
    <dbReference type="NCBI Taxonomy" id="412133"/>
    <lineage>
        <taxon>Eukaryota</taxon>
        <taxon>Metamonada</taxon>
        <taxon>Parabasalia</taxon>
        <taxon>Trichomonadida</taxon>
        <taxon>Trichomonadidae</taxon>
        <taxon>Trichomonas</taxon>
    </lineage>
</organism>
<dbReference type="VEuPathDB" id="TrichDB:TVAGG3_0060770"/>
<evidence type="ECO:0000256" key="13">
    <source>
        <dbReference type="ARBA" id="ARBA00023157"/>
    </source>
</evidence>
<evidence type="ECO:0000256" key="12">
    <source>
        <dbReference type="ARBA" id="ARBA00023137"/>
    </source>
</evidence>
<dbReference type="InParanoid" id="A2GA86"/>
<dbReference type="KEGG" id="tva:4743575"/>
<keyword evidence="11" id="KW-0472">Membrane</keyword>
<keyword evidence="4" id="KW-0808">Transferase</keyword>
<keyword evidence="14" id="KW-0675">Receptor</keyword>
<keyword evidence="7" id="KW-0547">Nucleotide-binding</keyword>
<evidence type="ECO:0000256" key="7">
    <source>
        <dbReference type="ARBA" id="ARBA00022741"/>
    </source>
</evidence>
<evidence type="ECO:0000259" key="16">
    <source>
        <dbReference type="Pfam" id="PF12810"/>
    </source>
</evidence>
<dbReference type="GO" id="GO:0005524">
    <property type="term" value="F:ATP binding"/>
    <property type="evidence" value="ECO:0007669"/>
    <property type="project" value="UniProtKB-KW"/>
</dbReference>
<keyword evidence="12" id="KW-0829">Tyrosine-protein kinase</keyword>
<gene>
    <name evidence="17" type="ORF">TVAG_512780</name>
</gene>
<evidence type="ECO:0000256" key="5">
    <source>
        <dbReference type="ARBA" id="ARBA00022692"/>
    </source>
</evidence>
<dbReference type="EMBL" id="DS114785">
    <property type="protein sequence ID" value="EAX85932.1"/>
    <property type="molecule type" value="Genomic_DNA"/>
</dbReference>
<dbReference type="RefSeq" id="XP_001298862.1">
    <property type="nucleotide sequence ID" value="XM_001298861.1"/>
</dbReference>
<reference evidence="17" key="2">
    <citation type="journal article" date="2007" name="Science">
        <title>Draft genome sequence of the sexually transmitted pathogen Trichomonas vaginalis.</title>
        <authorList>
            <person name="Carlton J.M."/>
            <person name="Hirt R.P."/>
            <person name="Silva J.C."/>
            <person name="Delcher A.L."/>
            <person name="Schatz M."/>
            <person name="Zhao Q."/>
            <person name="Wortman J.R."/>
            <person name="Bidwell S.L."/>
            <person name="Alsmark U.C.M."/>
            <person name="Besteiro S."/>
            <person name="Sicheritz-Ponten T."/>
            <person name="Noel C.J."/>
            <person name="Dacks J.B."/>
            <person name="Foster P.G."/>
            <person name="Simillion C."/>
            <person name="Van de Peer Y."/>
            <person name="Miranda-Saavedra D."/>
            <person name="Barton G.J."/>
            <person name="Westrop G.D."/>
            <person name="Mueller S."/>
            <person name="Dessi D."/>
            <person name="Fiori P.L."/>
            <person name="Ren Q."/>
            <person name="Paulsen I."/>
            <person name="Zhang H."/>
            <person name="Bastida-Corcuera F.D."/>
            <person name="Simoes-Barbosa A."/>
            <person name="Brown M.T."/>
            <person name="Hayes R.D."/>
            <person name="Mukherjee M."/>
            <person name="Okumura C.Y."/>
            <person name="Schneider R."/>
            <person name="Smith A.J."/>
            <person name="Vanacova S."/>
            <person name="Villalvazo M."/>
            <person name="Haas B.J."/>
            <person name="Pertea M."/>
            <person name="Feldblyum T.V."/>
            <person name="Utterback T.R."/>
            <person name="Shu C.L."/>
            <person name="Osoegawa K."/>
            <person name="de Jong P.J."/>
            <person name="Hrdy I."/>
            <person name="Horvathova L."/>
            <person name="Zubacova Z."/>
            <person name="Dolezal P."/>
            <person name="Malik S.B."/>
            <person name="Logsdon J.M. Jr."/>
            <person name="Henze K."/>
            <person name="Gupta A."/>
            <person name="Wang C.C."/>
            <person name="Dunne R.L."/>
            <person name="Upcroft J.A."/>
            <person name="Upcroft P."/>
            <person name="White O."/>
            <person name="Salzberg S.L."/>
            <person name="Tang P."/>
            <person name="Chiu C.-H."/>
            <person name="Lee Y.-S."/>
            <person name="Embley T.M."/>
            <person name="Coombs G.H."/>
            <person name="Mottram J.C."/>
            <person name="Tachezy J."/>
            <person name="Fraser-Liggett C.M."/>
            <person name="Johnson P.J."/>
        </authorList>
    </citation>
    <scope>NUCLEOTIDE SEQUENCE [LARGE SCALE GENOMIC DNA]</scope>
    <source>
        <strain evidence="17">G3</strain>
    </source>
</reference>
<keyword evidence="15" id="KW-0325">Glycoprotein</keyword>
<evidence type="ECO:0000256" key="10">
    <source>
        <dbReference type="ARBA" id="ARBA00022989"/>
    </source>
</evidence>
<keyword evidence="6" id="KW-0732">Signal</keyword>
<evidence type="ECO:0000313" key="17">
    <source>
        <dbReference type="EMBL" id="EAX85932.1"/>
    </source>
</evidence>
<sequence length="223" mass="23304">MYLYVGGKGTNQGSTGLGGWNNGGNGFGECSGGGGSTDLRLVYNSGSNELLSLTSRIIVASGGGGGCFNASSMYHTGSNGGDVNGTSPNPEGDYAIQKGIKQYFGKALNGTADYPIAGSGGGYYGGYAVIINESFTGCFGGNSFVSGANNCIAVSENGDYLITNVHYSGLKFSDINMNKSHNDGAGYAIISLVKDYSNRMSTERFNLQINREAFRKSNVYREH</sequence>
<name>A2GA86_TRIV3</name>
<evidence type="ECO:0000256" key="1">
    <source>
        <dbReference type="ARBA" id="ARBA00004251"/>
    </source>
</evidence>
<dbReference type="Proteomes" id="UP000001542">
    <property type="component" value="Unassembled WGS sequence"/>
</dbReference>
<keyword evidence="3" id="KW-1003">Cell membrane</keyword>
<proteinExistence type="predicted"/>
<dbReference type="GO" id="GO:0004714">
    <property type="term" value="F:transmembrane receptor protein tyrosine kinase activity"/>
    <property type="evidence" value="ECO:0007669"/>
    <property type="project" value="UniProtKB-EC"/>
</dbReference>
<evidence type="ECO:0000256" key="8">
    <source>
        <dbReference type="ARBA" id="ARBA00022777"/>
    </source>
</evidence>
<comment type="subcellular location">
    <subcellularLocation>
        <location evidence="1">Cell membrane</location>
        <topology evidence="1">Single-pass type I membrane protein</topology>
    </subcellularLocation>
</comment>
<keyword evidence="18" id="KW-1185">Reference proteome</keyword>
<dbReference type="Pfam" id="PF12810">
    <property type="entry name" value="ALK_LTK_GRD"/>
    <property type="match status" value="1"/>
</dbReference>
<evidence type="ECO:0000256" key="9">
    <source>
        <dbReference type="ARBA" id="ARBA00022840"/>
    </source>
</evidence>
<evidence type="ECO:0000256" key="2">
    <source>
        <dbReference type="ARBA" id="ARBA00011902"/>
    </source>
</evidence>
<dbReference type="AlphaFoldDB" id="A2GA86"/>
<dbReference type="InterPro" id="IPR055163">
    <property type="entry name" value="ALK/LTK-like_GRD"/>
</dbReference>
<keyword evidence="13" id="KW-1015">Disulfide bond</keyword>
<evidence type="ECO:0000256" key="14">
    <source>
        <dbReference type="ARBA" id="ARBA00023170"/>
    </source>
</evidence>
<keyword evidence="5" id="KW-0812">Transmembrane</keyword>
<evidence type="ECO:0000256" key="3">
    <source>
        <dbReference type="ARBA" id="ARBA00022475"/>
    </source>
</evidence>
<evidence type="ECO:0000256" key="11">
    <source>
        <dbReference type="ARBA" id="ARBA00023136"/>
    </source>
</evidence>
<reference evidence="17" key="1">
    <citation type="submission" date="2006-10" db="EMBL/GenBank/DDBJ databases">
        <authorList>
            <person name="Amadeo P."/>
            <person name="Zhao Q."/>
            <person name="Wortman J."/>
            <person name="Fraser-Liggett C."/>
            <person name="Carlton J."/>
        </authorList>
    </citation>
    <scope>NUCLEOTIDE SEQUENCE</scope>
    <source>
        <strain evidence="17">G3</strain>
    </source>
</reference>
<accession>A2GA86</accession>
<evidence type="ECO:0000256" key="6">
    <source>
        <dbReference type="ARBA" id="ARBA00022729"/>
    </source>
</evidence>
<protein>
    <recommendedName>
        <fullName evidence="2">receptor protein-tyrosine kinase</fullName>
        <ecNumber evidence="2">2.7.10.1</ecNumber>
    </recommendedName>
</protein>
<keyword evidence="10" id="KW-1133">Transmembrane helix</keyword>